<comment type="caution">
    <text evidence="3">The sequence shown here is derived from an EMBL/GenBank/DDBJ whole genome shotgun (WGS) entry which is preliminary data.</text>
</comment>
<sequence>MSRRRALVVLLAAAVLAPAGPAAAASLDVVDGRGDVWTYDVDPQSPKTYRRAPEVTRADVTRATYTLTDRRVTVTVRLAELGPGGGPLHVRTRMRAGDGVRHVVGVSVTRRHPDGVARLTDYHFTPVDCAVRHRVDPRRDLLRVGFPARCVGGPASLEFTSAVARRVGGLYHFDNPHTSGPNPKGWTAPVRRERPRSTPR</sequence>
<keyword evidence="2" id="KW-0732">Signal</keyword>
<proteinExistence type="predicted"/>
<reference evidence="3 4" key="1">
    <citation type="submission" date="2021-08" db="EMBL/GenBank/DDBJ databases">
        <title>Nocardioides bacterium WL0053 sp. nov., isolated from the sediment.</title>
        <authorList>
            <person name="Wang L."/>
            <person name="Zhang D."/>
            <person name="Zhang A."/>
        </authorList>
    </citation>
    <scope>NUCLEOTIDE SEQUENCE [LARGE SCALE GENOMIC DNA]</scope>
    <source>
        <strain evidence="3 4">WL0053</strain>
    </source>
</reference>
<protein>
    <submittedName>
        <fullName evidence="3">Uncharacterized protein</fullName>
    </submittedName>
</protein>
<keyword evidence="4" id="KW-1185">Reference proteome</keyword>
<organism evidence="3 4">
    <name type="scientific">Nocardioides jiangsuensis</name>
    <dbReference type="NCBI Taxonomy" id="2866161"/>
    <lineage>
        <taxon>Bacteria</taxon>
        <taxon>Bacillati</taxon>
        <taxon>Actinomycetota</taxon>
        <taxon>Actinomycetes</taxon>
        <taxon>Propionibacteriales</taxon>
        <taxon>Nocardioidaceae</taxon>
        <taxon>Nocardioides</taxon>
    </lineage>
</organism>
<evidence type="ECO:0000256" key="1">
    <source>
        <dbReference type="SAM" id="MobiDB-lite"/>
    </source>
</evidence>
<accession>A0ABS7RN57</accession>
<dbReference type="Proteomes" id="UP000754710">
    <property type="component" value="Unassembled WGS sequence"/>
</dbReference>
<evidence type="ECO:0000313" key="4">
    <source>
        <dbReference type="Proteomes" id="UP000754710"/>
    </source>
</evidence>
<feature type="compositionally biased region" description="Basic and acidic residues" evidence="1">
    <location>
        <begin position="190"/>
        <end position="200"/>
    </location>
</feature>
<gene>
    <name evidence="3" type="ORF">K1X13_09045</name>
</gene>
<feature type="signal peptide" evidence="2">
    <location>
        <begin position="1"/>
        <end position="24"/>
    </location>
</feature>
<evidence type="ECO:0000256" key="2">
    <source>
        <dbReference type="SAM" id="SignalP"/>
    </source>
</evidence>
<name>A0ABS7RN57_9ACTN</name>
<evidence type="ECO:0000313" key="3">
    <source>
        <dbReference type="EMBL" id="MBY9074962.1"/>
    </source>
</evidence>
<feature type="chain" id="PRO_5045797071" evidence="2">
    <location>
        <begin position="25"/>
        <end position="200"/>
    </location>
</feature>
<dbReference type="RefSeq" id="WP_221024773.1">
    <property type="nucleotide sequence ID" value="NZ_JAIEZQ010000002.1"/>
</dbReference>
<dbReference type="EMBL" id="JAIEZQ010000002">
    <property type="protein sequence ID" value="MBY9074962.1"/>
    <property type="molecule type" value="Genomic_DNA"/>
</dbReference>
<feature type="region of interest" description="Disordered" evidence="1">
    <location>
        <begin position="171"/>
        <end position="200"/>
    </location>
</feature>